<gene>
    <name evidence="4" type="ORF">OVY01_06000</name>
</gene>
<evidence type="ECO:0000256" key="2">
    <source>
        <dbReference type="SAM" id="MobiDB-lite"/>
    </source>
</evidence>
<dbReference type="PANTHER" id="PTHR10566:SF113">
    <property type="entry name" value="PROTEIN ACTIVITY OF BC1 COMPLEX KINASE 7, CHLOROPLASTIC"/>
    <property type="match status" value="1"/>
</dbReference>
<feature type="domain" description="ABC1 atypical kinase-like" evidence="3">
    <location>
        <begin position="127"/>
        <end position="282"/>
    </location>
</feature>
<reference evidence="4" key="1">
    <citation type="submission" date="2022-11" db="EMBL/GenBank/DDBJ databases">
        <title>Robbsia betulipollinis sp. nov., isolated from pollen of birch (Betula pendula).</title>
        <authorList>
            <person name="Shi H."/>
            <person name="Ambika Manirajan B."/>
            <person name="Ratering S."/>
            <person name="Geissler-Plaum R."/>
            <person name="Schnell S."/>
        </authorList>
    </citation>
    <scope>NUCLEOTIDE SEQUENCE</scope>
    <source>
        <strain evidence="4">Bb-Pol-6</strain>
    </source>
</reference>
<accession>A0ABT3ZLG8</accession>
<dbReference type="PANTHER" id="PTHR10566">
    <property type="entry name" value="CHAPERONE-ACTIVITY OF BC1 COMPLEX CABC1 -RELATED"/>
    <property type="match status" value="1"/>
</dbReference>
<name>A0ABT3ZLG8_9BURK</name>
<dbReference type="InterPro" id="IPR050154">
    <property type="entry name" value="UbiB_kinase"/>
</dbReference>
<sequence length="498" mass="53604">MRRLATLWRLGALFVTASRGAPHGGPLQGVLRSLAMQSRRREAMASTASAPPLHHLSGVVALAARALERHPALAEAAVRVAFAEMGALSEPYAPEATRAALQRALPGPRFQDIAALSAAPVRCGIAEQTHSARLGAAPVSITLLRMDIRAHLADDLDLAERAARFAQYRSRRARASGLRAWVVTLRGSIHAMLDLRQRAADQSFLRYKLRDDARVLVPEVLWDYCNETVLTTRAVRHVPVTDAAALRAAGLDPAALIAVLIECFFEISMGAGMVHAGLDAAGARVSVEADTLGRLVLDAETPMLFMAAHERGFLVTAADALLRGDHKTAAREHFEQGRPARPHPAHEVMVETTYRRAAERFATPEARRGTSVAALLTALGQGTLEHAFSDTHIRIASRAALLSRSVAAIESMAARLAPDLDVWDIVRRVLARLMADQFTAHGLVAQMTQEVMRWPHTLPRVPRLLAQQLSAAAARQRSLSGSASANAGPGRGSAAHPE</sequence>
<keyword evidence="5" id="KW-1185">Reference proteome</keyword>
<evidence type="ECO:0000313" key="4">
    <source>
        <dbReference type="EMBL" id="MCY0386793.1"/>
    </source>
</evidence>
<evidence type="ECO:0000256" key="1">
    <source>
        <dbReference type="ARBA" id="ARBA00009670"/>
    </source>
</evidence>
<dbReference type="EMBL" id="JAPMXC010000001">
    <property type="protein sequence ID" value="MCY0386793.1"/>
    <property type="molecule type" value="Genomic_DNA"/>
</dbReference>
<evidence type="ECO:0000313" key="5">
    <source>
        <dbReference type="Proteomes" id="UP001082899"/>
    </source>
</evidence>
<feature type="region of interest" description="Disordered" evidence="2">
    <location>
        <begin position="476"/>
        <end position="498"/>
    </location>
</feature>
<dbReference type="Pfam" id="PF03109">
    <property type="entry name" value="ABC1"/>
    <property type="match status" value="1"/>
</dbReference>
<evidence type="ECO:0000259" key="3">
    <source>
        <dbReference type="Pfam" id="PF03109"/>
    </source>
</evidence>
<protein>
    <submittedName>
        <fullName evidence="4">AarF/UbiB family protein</fullName>
    </submittedName>
</protein>
<comment type="similarity">
    <text evidence="1">Belongs to the protein kinase superfamily. ADCK protein kinase family.</text>
</comment>
<organism evidence="4 5">
    <name type="scientific">Robbsia betulipollinis</name>
    <dbReference type="NCBI Taxonomy" id="2981849"/>
    <lineage>
        <taxon>Bacteria</taxon>
        <taxon>Pseudomonadati</taxon>
        <taxon>Pseudomonadota</taxon>
        <taxon>Betaproteobacteria</taxon>
        <taxon>Burkholderiales</taxon>
        <taxon>Burkholderiaceae</taxon>
        <taxon>Robbsia</taxon>
    </lineage>
</organism>
<dbReference type="InterPro" id="IPR004147">
    <property type="entry name" value="ABC1_dom"/>
</dbReference>
<dbReference type="RefSeq" id="WP_267846411.1">
    <property type="nucleotide sequence ID" value="NZ_JAPMXC010000001.1"/>
</dbReference>
<proteinExistence type="inferred from homology"/>
<dbReference type="Proteomes" id="UP001082899">
    <property type="component" value="Unassembled WGS sequence"/>
</dbReference>
<comment type="caution">
    <text evidence="4">The sequence shown here is derived from an EMBL/GenBank/DDBJ whole genome shotgun (WGS) entry which is preliminary data.</text>
</comment>
<feature type="compositionally biased region" description="Low complexity" evidence="2">
    <location>
        <begin position="476"/>
        <end position="485"/>
    </location>
</feature>